<dbReference type="Pfam" id="PF13304">
    <property type="entry name" value="AAA_21"/>
    <property type="match status" value="1"/>
</dbReference>
<name>A0A1Y1QKS1_9GAMM</name>
<evidence type="ECO:0000313" key="2">
    <source>
        <dbReference type="EMBL" id="OQX08133.1"/>
    </source>
</evidence>
<organism evidence="2 3">
    <name type="scientific">Thiothrix lacustris</name>
    <dbReference type="NCBI Taxonomy" id="525917"/>
    <lineage>
        <taxon>Bacteria</taxon>
        <taxon>Pseudomonadati</taxon>
        <taxon>Pseudomonadota</taxon>
        <taxon>Gammaproteobacteria</taxon>
        <taxon>Thiotrichales</taxon>
        <taxon>Thiotrichaceae</taxon>
        <taxon>Thiothrix</taxon>
    </lineage>
</organism>
<protein>
    <recommendedName>
        <fullName evidence="1">ATPase AAA-type core domain-containing protein</fullName>
    </recommendedName>
</protein>
<dbReference type="Proteomes" id="UP000192491">
    <property type="component" value="Unassembled WGS sequence"/>
</dbReference>
<feature type="domain" description="ATPase AAA-type core" evidence="1">
    <location>
        <begin position="48"/>
        <end position="343"/>
    </location>
</feature>
<dbReference type="SUPFAM" id="SSF52540">
    <property type="entry name" value="P-loop containing nucleoside triphosphate hydrolases"/>
    <property type="match status" value="1"/>
</dbReference>
<accession>A0A1Y1QKS1</accession>
<dbReference type="Gene3D" id="3.40.50.300">
    <property type="entry name" value="P-loop containing nucleotide triphosphate hydrolases"/>
    <property type="match status" value="1"/>
</dbReference>
<proteinExistence type="predicted"/>
<reference evidence="2 3" key="1">
    <citation type="submission" date="2017-01" db="EMBL/GenBank/DDBJ databases">
        <title>Novel large sulfur bacteria in the metagenomes of groundwater-fed chemosynthetic microbial mats in the Lake Huron basin.</title>
        <authorList>
            <person name="Sharrar A.M."/>
            <person name="Flood B.E."/>
            <person name="Bailey J.V."/>
            <person name="Jones D.S."/>
            <person name="Biddanda B."/>
            <person name="Ruberg S.A."/>
            <person name="Marcus D.N."/>
            <person name="Dick G.J."/>
        </authorList>
    </citation>
    <scope>NUCLEOTIDE SEQUENCE [LARGE SCALE GENOMIC DNA]</scope>
    <source>
        <strain evidence="2">A8</strain>
    </source>
</reference>
<dbReference type="InterPro" id="IPR003959">
    <property type="entry name" value="ATPase_AAA_core"/>
</dbReference>
<comment type="caution">
    <text evidence="2">The sequence shown here is derived from an EMBL/GenBank/DDBJ whole genome shotgun (WGS) entry which is preliminary data.</text>
</comment>
<dbReference type="GO" id="GO:0016887">
    <property type="term" value="F:ATP hydrolysis activity"/>
    <property type="evidence" value="ECO:0007669"/>
    <property type="project" value="InterPro"/>
</dbReference>
<sequence>MLIQFTVGNYRSIREEQTLSMVAGNDDALPENLIPVVSLKWPLLRQVAIYGPNASGKSNLLRAIETLRVMVEESAGLQEGQPLRWLQPHRLDKLTEQQPVTFTLIFQLDGVRHQYDVAATTQRIVHEELTVWPQGRPQRWFSRTFDADSQQEAWSFGSHFKGDRHQRNLWQTSTRSNALFLSTAILLNNDQLKAIFHWITEKLIVVLPSTTLNSRQRKNLSTSLECLKSAVGHEQMMSVLQSADVGIDRLFLKENKVGTVHKRADGSEVQFDFADESDGTRKLFEFAGVWLLALETGATLLVDEIDRSLHSLLARMLVKLFRSHNNPHNTQLIFTTHDTTLLDTDLLRRDQIWFVEKNKQGATQLYSLLEFSPRKNEAVERGYLVGRYGAIPFVSEPRWQNG</sequence>
<dbReference type="GO" id="GO:0005524">
    <property type="term" value="F:ATP binding"/>
    <property type="evidence" value="ECO:0007669"/>
    <property type="project" value="InterPro"/>
</dbReference>
<dbReference type="AlphaFoldDB" id="A0A1Y1QKS1"/>
<evidence type="ECO:0000259" key="1">
    <source>
        <dbReference type="Pfam" id="PF13304"/>
    </source>
</evidence>
<dbReference type="InterPro" id="IPR027417">
    <property type="entry name" value="P-loop_NTPase"/>
</dbReference>
<evidence type="ECO:0000313" key="3">
    <source>
        <dbReference type="Proteomes" id="UP000192491"/>
    </source>
</evidence>
<dbReference type="PANTHER" id="PTHR40396:SF1">
    <property type="entry name" value="ATPASE AAA-TYPE CORE DOMAIN-CONTAINING PROTEIN"/>
    <property type="match status" value="1"/>
</dbReference>
<dbReference type="PANTHER" id="PTHR40396">
    <property type="entry name" value="ATPASE-LIKE PROTEIN"/>
    <property type="match status" value="1"/>
</dbReference>
<dbReference type="EMBL" id="MTEJ01000185">
    <property type="protein sequence ID" value="OQX08133.1"/>
    <property type="molecule type" value="Genomic_DNA"/>
</dbReference>
<gene>
    <name evidence="2" type="ORF">BWK73_26275</name>
</gene>